<dbReference type="SMART" id="SM00387">
    <property type="entry name" value="HATPase_c"/>
    <property type="match status" value="1"/>
</dbReference>
<dbReference type="Gene3D" id="3.40.50.2300">
    <property type="match status" value="1"/>
</dbReference>
<organism evidence="13 14">
    <name type="scientific">Chryseosolibacter histidini</name>
    <dbReference type="NCBI Taxonomy" id="2782349"/>
    <lineage>
        <taxon>Bacteria</taxon>
        <taxon>Pseudomonadati</taxon>
        <taxon>Bacteroidota</taxon>
        <taxon>Cytophagia</taxon>
        <taxon>Cytophagales</taxon>
        <taxon>Chryseotaleaceae</taxon>
        <taxon>Chryseosolibacter</taxon>
    </lineage>
</organism>
<keyword evidence="3 9" id="KW-0597">Phosphoprotein</keyword>
<dbReference type="PANTHER" id="PTHR43547">
    <property type="entry name" value="TWO-COMPONENT HISTIDINE KINASE"/>
    <property type="match status" value="1"/>
</dbReference>
<comment type="caution">
    <text evidence="13">The sequence shown here is derived from an EMBL/GenBank/DDBJ whole genome shotgun (WGS) entry which is preliminary data.</text>
</comment>
<dbReference type="Pfam" id="PF13424">
    <property type="entry name" value="TPR_12"/>
    <property type="match status" value="2"/>
</dbReference>
<feature type="modified residue" description="4-aspartylphosphate" evidence="9">
    <location>
        <position position="818"/>
    </location>
</feature>
<evidence type="ECO:0000313" key="14">
    <source>
        <dbReference type="Proteomes" id="UP001319200"/>
    </source>
</evidence>
<dbReference type="GO" id="GO:0000155">
    <property type="term" value="F:phosphorelay sensor kinase activity"/>
    <property type="evidence" value="ECO:0007669"/>
    <property type="project" value="InterPro"/>
</dbReference>
<sequence>MRRNQGVVACHPMKRFMKFVVVTLFVALSIGARAQVSPSTRHQVDSLKLRLKEKTSDYLKATTLGSLAGHYIDIDADSSALLIEDAAALCPLPEHDTALVRVYLNYAKALHAKRKKDQRYAYLLKAKSAMKTLSPPSKYRRAVYSELGDHYYSLQHGDSCLYYDLAVLDNSVDSLDMIIALKRVGVTYNNIGNTVKALESYLRALRLLDKFDNPAQKAGILNNAGVLYEDDGDNVRAEQYYKEALTIFREMKNARQITMVLTNLGIVYDHDNRPKEALACFAEAENLRKENNLLPSNPLHLNIGNSLMHSGRATEALERFRTAMEGFKRNDDNYGISLGYRHMGEALYDLGRYQEAEKTELLALTRARQQGDAEIIQQATFDLARIYGKTGQYKKAFEYQGNYLQMQDSLRGRDRRIKLGLLEKEYELAHKEDENNALARENEIRKIQSSAERTTRIALGTSLVFFVLLAAVTASGYYRTKAKNTQLSQQKSKIEQANLLITQQAQQLKDAADMKSRFFANVSHELRTPVTLVNGMLEMMQQGSPEGKSRDHLDIAVANSRRLQTLVNEVLDLAKPGTDQAVINKKQVTLLPLLNRIIYSFESLLVKKNIRLEVQVSALKDLQLPLDEDKFEKIINNLIYNAIKFNHEGGWIKVEGRFSASTERVIIEVSDSGIGIPESEQPYVFDRFYQSSATETKNGQGLGIGLSLVKELTLLHGGDVAVRSQLNEGSVFTVSLPTTQEAVSLQEKEDEDISAEAIQLFPGNYEKMPAILLVEDNAEMRYYLKEILGNAVTIHETVNGREALQWLKTNTPDLILSDVMMPEMDGYEFLHQLKSDAHLRGIPVVMLTARASEEDLLHGLRLGVDDYIVKPFNALELKIRIHNLLTNQLIRKQWQEKPVEPGELPPSPSTNDIFIKKVEQLVESRAADASLGVPDLAEHLALSERQLYRTTGSLTGMTPAQLIKEIRLKIAFKLLMNKKVTKVSALAAQVGFDNSAYFSQQFLARFGKKPVEFL</sequence>
<evidence type="ECO:0000256" key="3">
    <source>
        <dbReference type="ARBA" id="ARBA00022553"/>
    </source>
</evidence>
<dbReference type="InterPro" id="IPR003661">
    <property type="entry name" value="HisK_dim/P_dom"/>
</dbReference>
<keyword evidence="8" id="KW-0902">Two-component regulatory system</keyword>
<dbReference type="SMART" id="SM00342">
    <property type="entry name" value="HTH_ARAC"/>
    <property type="match status" value="1"/>
</dbReference>
<dbReference type="InterPro" id="IPR011006">
    <property type="entry name" value="CheY-like_superfamily"/>
</dbReference>
<keyword evidence="6" id="KW-0418">Kinase</keyword>
<dbReference type="PROSITE" id="PS50109">
    <property type="entry name" value="HIS_KIN"/>
    <property type="match status" value="1"/>
</dbReference>
<protein>
    <recommendedName>
        <fullName evidence="2">histidine kinase</fullName>
        <ecNumber evidence="2">2.7.13.3</ecNumber>
    </recommendedName>
</protein>
<keyword evidence="5" id="KW-0547">Nucleotide-binding</keyword>
<dbReference type="PROSITE" id="PS50110">
    <property type="entry name" value="RESPONSE_REGULATORY"/>
    <property type="match status" value="1"/>
</dbReference>
<dbReference type="InterPro" id="IPR036890">
    <property type="entry name" value="HATPase_C_sf"/>
</dbReference>
<dbReference type="GO" id="GO:0003700">
    <property type="term" value="F:DNA-binding transcription factor activity"/>
    <property type="evidence" value="ECO:0007669"/>
    <property type="project" value="InterPro"/>
</dbReference>
<dbReference type="InterPro" id="IPR019734">
    <property type="entry name" value="TPR_rpt"/>
</dbReference>
<dbReference type="InterPro" id="IPR036097">
    <property type="entry name" value="HisK_dim/P_sf"/>
</dbReference>
<dbReference type="GO" id="GO:0043565">
    <property type="term" value="F:sequence-specific DNA binding"/>
    <property type="evidence" value="ECO:0007669"/>
    <property type="project" value="InterPro"/>
</dbReference>
<dbReference type="Gene3D" id="3.30.565.10">
    <property type="entry name" value="Histidine kinase-like ATPase, C-terminal domain"/>
    <property type="match status" value="1"/>
</dbReference>
<accession>A0AAP2DPJ4</accession>
<dbReference type="FunFam" id="1.10.287.130:FF:000001">
    <property type="entry name" value="Two-component sensor histidine kinase"/>
    <property type="match status" value="1"/>
</dbReference>
<keyword evidence="14" id="KW-1185">Reference proteome</keyword>
<dbReference type="Pfam" id="PF02518">
    <property type="entry name" value="HATPase_c"/>
    <property type="match status" value="1"/>
</dbReference>
<keyword evidence="4" id="KW-0808">Transferase</keyword>
<dbReference type="PROSITE" id="PS01124">
    <property type="entry name" value="HTH_ARAC_FAMILY_2"/>
    <property type="match status" value="1"/>
</dbReference>
<evidence type="ECO:0000259" key="12">
    <source>
        <dbReference type="PROSITE" id="PS50110"/>
    </source>
</evidence>
<dbReference type="SUPFAM" id="SSF52172">
    <property type="entry name" value="CheY-like"/>
    <property type="match status" value="1"/>
</dbReference>
<dbReference type="SMART" id="SM00448">
    <property type="entry name" value="REC"/>
    <property type="match status" value="1"/>
</dbReference>
<dbReference type="PRINTS" id="PR00344">
    <property type="entry name" value="BCTRLSENSOR"/>
</dbReference>
<dbReference type="InterPro" id="IPR005467">
    <property type="entry name" value="His_kinase_dom"/>
</dbReference>
<dbReference type="SUPFAM" id="SSF48452">
    <property type="entry name" value="TPR-like"/>
    <property type="match status" value="2"/>
</dbReference>
<feature type="domain" description="HTH araC/xylS-type" evidence="10">
    <location>
        <begin position="916"/>
        <end position="1014"/>
    </location>
</feature>
<dbReference type="Gene3D" id="1.10.287.130">
    <property type="match status" value="1"/>
</dbReference>
<dbReference type="Gene3D" id="1.25.40.10">
    <property type="entry name" value="Tetratricopeptide repeat domain"/>
    <property type="match status" value="2"/>
</dbReference>
<dbReference type="PANTHER" id="PTHR43547:SF2">
    <property type="entry name" value="HYBRID SIGNAL TRANSDUCTION HISTIDINE KINASE C"/>
    <property type="match status" value="1"/>
</dbReference>
<dbReference type="InterPro" id="IPR003594">
    <property type="entry name" value="HATPase_dom"/>
</dbReference>
<dbReference type="AlphaFoldDB" id="A0AAP2DPJ4"/>
<evidence type="ECO:0000256" key="5">
    <source>
        <dbReference type="ARBA" id="ARBA00022741"/>
    </source>
</evidence>
<evidence type="ECO:0000313" key="13">
    <source>
        <dbReference type="EMBL" id="MBT1700145.1"/>
    </source>
</evidence>
<evidence type="ECO:0000256" key="2">
    <source>
        <dbReference type="ARBA" id="ARBA00012438"/>
    </source>
</evidence>
<proteinExistence type="predicted"/>
<dbReference type="EMBL" id="JAHESF010000035">
    <property type="protein sequence ID" value="MBT1700145.1"/>
    <property type="molecule type" value="Genomic_DNA"/>
</dbReference>
<evidence type="ECO:0000256" key="8">
    <source>
        <dbReference type="ARBA" id="ARBA00023012"/>
    </source>
</evidence>
<dbReference type="SMART" id="SM00028">
    <property type="entry name" value="TPR"/>
    <property type="match status" value="5"/>
</dbReference>
<dbReference type="EC" id="2.7.13.3" evidence="2"/>
<comment type="catalytic activity">
    <reaction evidence="1">
        <text>ATP + protein L-histidine = ADP + protein N-phospho-L-histidine.</text>
        <dbReference type="EC" id="2.7.13.3"/>
    </reaction>
</comment>
<name>A0AAP2DPJ4_9BACT</name>
<evidence type="ECO:0000256" key="1">
    <source>
        <dbReference type="ARBA" id="ARBA00000085"/>
    </source>
</evidence>
<evidence type="ECO:0000259" key="10">
    <source>
        <dbReference type="PROSITE" id="PS01124"/>
    </source>
</evidence>
<dbReference type="Pfam" id="PF00512">
    <property type="entry name" value="HisKA"/>
    <property type="match status" value="1"/>
</dbReference>
<evidence type="ECO:0000256" key="7">
    <source>
        <dbReference type="ARBA" id="ARBA00022840"/>
    </source>
</evidence>
<evidence type="ECO:0000259" key="11">
    <source>
        <dbReference type="PROSITE" id="PS50109"/>
    </source>
</evidence>
<dbReference type="Pfam" id="PF00072">
    <property type="entry name" value="Response_reg"/>
    <property type="match status" value="1"/>
</dbReference>
<dbReference type="CDD" id="cd00075">
    <property type="entry name" value="HATPase"/>
    <property type="match status" value="1"/>
</dbReference>
<keyword evidence="7" id="KW-0067">ATP-binding</keyword>
<dbReference type="Gene3D" id="1.10.10.60">
    <property type="entry name" value="Homeodomain-like"/>
    <property type="match status" value="1"/>
</dbReference>
<evidence type="ECO:0000256" key="6">
    <source>
        <dbReference type="ARBA" id="ARBA00022777"/>
    </source>
</evidence>
<dbReference type="SUPFAM" id="SSF55874">
    <property type="entry name" value="ATPase domain of HSP90 chaperone/DNA topoisomerase II/histidine kinase"/>
    <property type="match status" value="1"/>
</dbReference>
<dbReference type="Pfam" id="PF12833">
    <property type="entry name" value="HTH_18"/>
    <property type="match status" value="1"/>
</dbReference>
<dbReference type="InterPro" id="IPR018060">
    <property type="entry name" value="HTH_AraC"/>
</dbReference>
<evidence type="ECO:0000256" key="4">
    <source>
        <dbReference type="ARBA" id="ARBA00022679"/>
    </source>
</evidence>
<feature type="domain" description="Histidine kinase" evidence="11">
    <location>
        <begin position="521"/>
        <end position="740"/>
    </location>
</feature>
<dbReference type="GO" id="GO:0005524">
    <property type="term" value="F:ATP binding"/>
    <property type="evidence" value="ECO:0007669"/>
    <property type="project" value="UniProtKB-KW"/>
</dbReference>
<feature type="domain" description="Response regulatory" evidence="12">
    <location>
        <begin position="770"/>
        <end position="885"/>
    </location>
</feature>
<dbReference type="Proteomes" id="UP001319200">
    <property type="component" value="Unassembled WGS sequence"/>
</dbReference>
<dbReference type="SUPFAM" id="SSF47384">
    <property type="entry name" value="Homodimeric domain of signal transducing histidine kinase"/>
    <property type="match status" value="1"/>
</dbReference>
<dbReference type="FunFam" id="3.30.565.10:FF:000037">
    <property type="entry name" value="Hybrid sensor histidine kinase/response regulator"/>
    <property type="match status" value="1"/>
</dbReference>
<dbReference type="InterPro" id="IPR011990">
    <property type="entry name" value="TPR-like_helical_dom_sf"/>
</dbReference>
<reference evidence="13 14" key="1">
    <citation type="submission" date="2021-05" db="EMBL/GenBank/DDBJ databases">
        <title>A Polyphasic approach of four new species of the genus Ohtaekwangia: Ohtaekwangia histidinii sp. nov., Ohtaekwangia cretensis sp. nov., Ohtaekwangia indiensis sp. nov., Ohtaekwangia reichenbachii sp. nov. from diverse environment.</title>
        <authorList>
            <person name="Octaviana S."/>
        </authorList>
    </citation>
    <scope>NUCLEOTIDE SEQUENCE [LARGE SCALE GENOMIC DNA]</scope>
    <source>
        <strain evidence="13 14">PWU4</strain>
    </source>
</reference>
<dbReference type="CDD" id="cd00082">
    <property type="entry name" value="HisKA"/>
    <property type="match status" value="1"/>
</dbReference>
<dbReference type="InterPro" id="IPR001789">
    <property type="entry name" value="Sig_transdc_resp-reg_receiver"/>
</dbReference>
<gene>
    <name evidence="13" type="ORF">KK083_24870</name>
</gene>
<evidence type="ECO:0000256" key="9">
    <source>
        <dbReference type="PROSITE-ProRule" id="PRU00169"/>
    </source>
</evidence>
<dbReference type="SMART" id="SM00388">
    <property type="entry name" value="HisKA"/>
    <property type="match status" value="1"/>
</dbReference>
<dbReference type="InterPro" id="IPR004358">
    <property type="entry name" value="Sig_transdc_His_kin-like_C"/>
</dbReference>